<evidence type="ECO:0000256" key="6">
    <source>
        <dbReference type="ARBA" id="ARBA00022737"/>
    </source>
</evidence>
<dbReference type="SMART" id="SM00220">
    <property type="entry name" value="S_TKc"/>
    <property type="match status" value="1"/>
</dbReference>
<name>A0A4S4EX18_CAMSN</name>
<evidence type="ECO:0000256" key="8">
    <source>
        <dbReference type="ARBA" id="ARBA00022777"/>
    </source>
</evidence>
<comment type="caution">
    <text evidence="16">The sequence shown here is derived from an EMBL/GenBank/DDBJ whole genome shotgun (WGS) entry which is preliminary data.</text>
</comment>
<evidence type="ECO:0000313" key="17">
    <source>
        <dbReference type="Proteomes" id="UP000306102"/>
    </source>
</evidence>
<dbReference type="Pfam" id="PF00069">
    <property type="entry name" value="Pkinase"/>
    <property type="match status" value="1"/>
</dbReference>
<keyword evidence="12" id="KW-0675">Receptor</keyword>
<dbReference type="PANTHER" id="PTHR27002:SF814">
    <property type="entry name" value="CYSTEINE-RICH RECEPTOR-LIKE PROTEIN KINASE 10"/>
    <property type="match status" value="1"/>
</dbReference>
<evidence type="ECO:0000256" key="11">
    <source>
        <dbReference type="ARBA" id="ARBA00023136"/>
    </source>
</evidence>
<accession>A0A4S4EX18</accession>
<dbReference type="PROSITE" id="PS00108">
    <property type="entry name" value="PROTEIN_KINASE_ST"/>
    <property type="match status" value="1"/>
</dbReference>
<dbReference type="InterPro" id="IPR000719">
    <property type="entry name" value="Prot_kinase_dom"/>
</dbReference>
<dbReference type="GO" id="GO:0004674">
    <property type="term" value="F:protein serine/threonine kinase activity"/>
    <property type="evidence" value="ECO:0007669"/>
    <property type="project" value="UniProtKB-KW"/>
</dbReference>
<dbReference type="Gene3D" id="1.10.510.10">
    <property type="entry name" value="Transferase(Phosphotransferase) domain 1"/>
    <property type="match status" value="2"/>
</dbReference>
<dbReference type="PANTHER" id="PTHR27002">
    <property type="entry name" value="RECEPTOR-LIKE SERINE/THREONINE-PROTEIN KINASE SD1-8"/>
    <property type="match status" value="1"/>
</dbReference>
<keyword evidence="9" id="KW-0067">ATP-binding</keyword>
<evidence type="ECO:0000256" key="4">
    <source>
        <dbReference type="ARBA" id="ARBA00022692"/>
    </source>
</evidence>
<keyword evidence="8" id="KW-0418">Kinase</keyword>
<gene>
    <name evidence="16" type="ORF">TEA_016997</name>
</gene>
<dbReference type="InterPro" id="IPR008271">
    <property type="entry name" value="Ser/Thr_kinase_AS"/>
</dbReference>
<dbReference type="GO" id="GO:0005524">
    <property type="term" value="F:ATP binding"/>
    <property type="evidence" value="ECO:0007669"/>
    <property type="project" value="UniProtKB-KW"/>
</dbReference>
<dbReference type="Pfam" id="PF01657">
    <property type="entry name" value="Stress-antifung"/>
    <property type="match status" value="2"/>
</dbReference>
<dbReference type="FunFam" id="1.10.510.10:FF:001019">
    <property type="entry name" value="G-type lectin S-receptor-like serine/threonine-protein kinase B120"/>
    <property type="match status" value="1"/>
</dbReference>
<evidence type="ECO:0000259" key="14">
    <source>
        <dbReference type="PROSITE" id="PS50011"/>
    </source>
</evidence>
<dbReference type="CDD" id="cd23509">
    <property type="entry name" value="Gnk2-like"/>
    <property type="match status" value="2"/>
</dbReference>
<dbReference type="FunFam" id="3.30.200.20:FF:001238">
    <property type="entry name" value="Os08g0179000 protein"/>
    <property type="match status" value="1"/>
</dbReference>
<keyword evidence="10" id="KW-1133">Transmembrane helix</keyword>
<evidence type="ECO:0000256" key="12">
    <source>
        <dbReference type="ARBA" id="ARBA00023170"/>
    </source>
</evidence>
<feature type="domain" description="Gnk2-homologous" evidence="15">
    <location>
        <begin position="48"/>
        <end position="150"/>
    </location>
</feature>
<keyword evidence="3" id="KW-0808">Transferase</keyword>
<evidence type="ECO:0000256" key="3">
    <source>
        <dbReference type="ARBA" id="ARBA00022679"/>
    </source>
</evidence>
<keyword evidence="7" id="KW-0547">Nucleotide-binding</keyword>
<dbReference type="InterPro" id="IPR038408">
    <property type="entry name" value="GNK2_sf"/>
</dbReference>
<evidence type="ECO:0000256" key="7">
    <source>
        <dbReference type="ARBA" id="ARBA00022741"/>
    </source>
</evidence>
<dbReference type="SUPFAM" id="SSF56112">
    <property type="entry name" value="Protein kinase-like (PK-like)"/>
    <property type="match status" value="1"/>
</dbReference>
<dbReference type="InterPro" id="IPR001245">
    <property type="entry name" value="Ser-Thr/Tyr_kinase_cat_dom"/>
</dbReference>
<keyword evidence="6" id="KW-0677">Repeat</keyword>
<dbReference type="Pfam" id="PF11883">
    <property type="entry name" value="DUF3403"/>
    <property type="match status" value="1"/>
</dbReference>
<proteinExistence type="predicted"/>
<keyword evidence="13" id="KW-0325">Glycoprotein</keyword>
<dbReference type="InterPro" id="IPR021820">
    <property type="entry name" value="S-locus_recpt_kinase_C"/>
</dbReference>
<keyword evidence="4" id="KW-0812">Transmembrane</keyword>
<dbReference type="FunFam" id="3.30.430.20:FF:000002">
    <property type="entry name" value="Cysteine-rich receptor-like protein kinase 10"/>
    <property type="match status" value="1"/>
</dbReference>
<dbReference type="InterPro" id="IPR002902">
    <property type="entry name" value="GNK2"/>
</dbReference>
<dbReference type="Gene3D" id="3.30.200.20">
    <property type="entry name" value="Phosphorylase Kinase, domain 1"/>
    <property type="match status" value="1"/>
</dbReference>
<feature type="domain" description="Gnk2-homologous" evidence="15">
    <location>
        <begin position="155"/>
        <end position="262"/>
    </location>
</feature>
<dbReference type="Gene3D" id="3.30.430.20">
    <property type="entry name" value="Gnk2 domain, C-X8-C-X2-C motif"/>
    <property type="match status" value="2"/>
</dbReference>
<dbReference type="PROSITE" id="PS50011">
    <property type="entry name" value="PROTEIN_KINASE_DOM"/>
    <property type="match status" value="1"/>
</dbReference>
<dbReference type="AlphaFoldDB" id="A0A4S4EX18"/>
<keyword evidence="17" id="KW-1185">Reference proteome</keyword>
<dbReference type="InterPro" id="IPR011009">
    <property type="entry name" value="Kinase-like_dom_sf"/>
</dbReference>
<evidence type="ECO:0000256" key="5">
    <source>
        <dbReference type="ARBA" id="ARBA00022729"/>
    </source>
</evidence>
<dbReference type="Pfam" id="PF07714">
    <property type="entry name" value="PK_Tyr_Ser-Thr"/>
    <property type="match status" value="1"/>
</dbReference>
<dbReference type="PROSITE" id="PS51473">
    <property type="entry name" value="GNK2"/>
    <property type="match status" value="2"/>
</dbReference>
<keyword evidence="5" id="KW-0732">Signal</keyword>
<feature type="domain" description="Protein kinase" evidence="14">
    <location>
        <begin position="371"/>
        <end position="621"/>
    </location>
</feature>
<dbReference type="GO" id="GO:0005886">
    <property type="term" value="C:plasma membrane"/>
    <property type="evidence" value="ECO:0007669"/>
    <property type="project" value="TreeGrafter"/>
</dbReference>
<dbReference type="Proteomes" id="UP000306102">
    <property type="component" value="Unassembled WGS sequence"/>
</dbReference>
<evidence type="ECO:0000256" key="1">
    <source>
        <dbReference type="ARBA" id="ARBA00004167"/>
    </source>
</evidence>
<keyword evidence="2" id="KW-0723">Serine/threonine-protein kinase</keyword>
<evidence type="ECO:0000313" key="16">
    <source>
        <dbReference type="EMBL" id="THG21232.1"/>
    </source>
</evidence>
<evidence type="ECO:0000256" key="2">
    <source>
        <dbReference type="ARBA" id="ARBA00022527"/>
    </source>
</evidence>
<protein>
    <recommendedName>
        <fullName evidence="18">Cysteine-rich receptor-like protein kinase 25</fullName>
    </recommendedName>
</protein>
<reference evidence="16 17" key="1">
    <citation type="journal article" date="2018" name="Proc. Natl. Acad. Sci. U.S.A.">
        <title>Draft genome sequence of Camellia sinensis var. sinensis provides insights into the evolution of the tea genome and tea quality.</title>
        <authorList>
            <person name="Wei C."/>
            <person name="Yang H."/>
            <person name="Wang S."/>
            <person name="Zhao J."/>
            <person name="Liu C."/>
            <person name="Gao L."/>
            <person name="Xia E."/>
            <person name="Lu Y."/>
            <person name="Tai Y."/>
            <person name="She G."/>
            <person name="Sun J."/>
            <person name="Cao H."/>
            <person name="Tong W."/>
            <person name="Gao Q."/>
            <person name="Li Y."/>
            <person name="Deng W."/>
            <person name="Jiang X."/>
            <person name="Wang W."/>
            <person name="Chen Q."/>
            <person name="Zhang S."/>
            <person name="Li H."/>
            <person name="Wu J."/>
            <person name="Wang P."/>
            <person name="Li P."/>
            <person name="Shi C."/>
            <person name="Zheng F."/>
            <person name="Jian J."/>
            <person name="Huang B."/>
            <person name="Shan D."/>
            <person name="Shi M."/>
            <person name="Fang C."/>
            <person name="Yue Y."/>
            <person name="Li F."/>
            <person name="Li D."/>
            <person name="Wei S."/>
            <person name="Han B."/>
            <person name="Jiang C."/>
            <person name="Yin Y."/>
            <person name="Xia T."/>
            <person name="Zhang Z."/>
            <person name="Bennetzen J.L."/>
            <person name="Zhao S."/>
            <person name="Wan X."/>
        </authorList>
    </citation>
    <scope>NUCLEOTIDE SEQUENCE [LARGE SCALE GENOMIC DNA]</scope>
    <source>
        <strain evidence="17">cv. Shuchazao</strain>
        <tissue evidence="16">Leaf</tissue>
    </source>
</reference>
<organism evidence="16 17">
    <name type="scientific">Camellia sinensis var. sinensis</name>
    <name type="common">China tea</name>
    <dbReference type="NCBI Taxonomy" id="542762"/>
    <lineage>
        <taxon>Eukaryota</taxon>
        <taxon>Viridiplantae</taxon>
        <taxon>Streptophyta</taxon>
        <taxon>Embryophyta</taxon>
        <taxon>Tracheophyta</taxon>
        <taxon>Spermatophyta</taxon>
        <taxon>Magnoliopsida</taxon>
        <taxon>eudicotyledons</taxon>
        <taxon>Gunneridae</taxon>
        <taxon>Pentapetalae</taxon>
        <taxon>asterids</taxon>
        <taxon>Ericales</taxon>
        <taxon>Theaceae</taxon>
        <taxon>Camellia</taxon>
    </lineage>
</organism>
<dbReference type="FunFam" id="3.30.430.20:FF:000003">
    <property type="entry name" value="Cysteine-rich RLK (RECEPTOR-like protein kinase) 10"/>
    <property type="match status" value="1"/>
</dbReference>
<keyword evidence="11" id="KW-0472">Membrane</keyword>
<evidence type="ECO:0000256" key="10">
    <source>
        <dbReference type="ARBA" id="ARBA00022989"/>
    </source>
</evidence>
<evidence type="ECO:0000256" key="9">
    <source>
        <dbReference type="ARBA" id="ARBA00022840"/>
    </source>
</evidence>
<comment type="subcellular location">
    <subcellularLocation>
        <location evidence="1">Membrane</location>
        <topology evidence="1">Single-pass membrane protein</topology>
    </subcellularLocation>
</comment>
<dbReference type="EMBL" id="SDRB02001493">
    <property type="protein sequence ID" value="THG21232.1"/>
    <property type="molecule type" value="Genomic_DNA"/>
</dbReference>
<sequence length="621" mass="68672">MGRKRMIPAVVVVLSSNSGINPLIPLVFTLLLVIPHSLIMAKQQDLSLYRFYFCKHNGNYTAGSQFEDNLKILLIRSLYNNGGDSFSNITQGDDPDKVYGLFLCRGDVQPSICKNCIDTAGVEILKNCSPYKEAIIWYDECFIRYSNSSFSTMEILPQFYTWNAANATLPDNFNEILGKTFSNLSIVATSNPLNHMYATSQTNVTSSIKLYSMVQCTPDLTPTDCRTCLNSVVSEFLKSVAGKKGGRSASPSCNIRYELYPFLLDPPAPNKPNSGSSGGGKHGRAFKQALIRPVGQVSGQAKKTMAKAITPGDRVGLEDNGNSSEVELIDSAGGRFGNDYNSENLQAEKHAKLQDFPSFQLDIILAATEHFSEKNKLGEGGFGPVYKGTLPDDRDIAVKRLSRTSGQGLKEFKNEVILIARLQHRNLVRLLDSTKGEQLDWKRRFLIINGIARGVLYLHEDSRLRIIHRDLKASNVLLDHEMHPKIFDFGMARIFGGNQSEANTNRIVGSYDFNLNSVQAWKLWSEGQGLELMDPILVQSCVASEVLKCIHIGLLCVQEDAADRPNMSFVVVMLGSDTVILPQPKQPAFSVGRQVLELAQCSQNLDVPSVNEITISDVSPR</sequence>
<evidence type="ECO:0000256" key="13">
    <source>
        <dbReference type="ARBA" id="ARBA00023180"/>
    </source>
</evidence>
<evidence type="ECO:0000259" key="15">
    <source>
        <dbReference type="PROSITE" id="PS51473"/>
    </source>
</evidence>
<evidence type="ECO:0008006" key="18">
    <source>
        <dbReference type="Google" id="ProtNLM"/>
    </source>
</evidence>